<keyword evidence="2" id="KW-1185">Reference proteome</keyword>
<dbReference type="SUPFAM" id="SSF53649">
    <property type="entry name" value="Alkaline phosphatase-like"/>
    <property type="match status" value="1"/>
</dbReference>
<dbReference type="RefSeq" id="WP_345334234.1">
    <property type="nucleotide sequence ID" value="NZ_BAABJZ010000015.1"/>
</dbReference>
<protein>
    <submittedName>
        <fullName evidence="1">DUF1501 domain-containing protein</fullName>
    </submittedName>
</protein>
<reference evidence="2" key="1">
    <citation type="journal article" date="2019" name="Int. J. Syst. Evol. Microbiol.">
        <title>The Global Catalogue of Microorganisms (GCM) 10K type strain sequencing project: providing services to taxonomists for standard genome sequencing and annotation.</title>
        <authorList>
            <consortium name="The Broad Institute Genomics Platform"/>
            <consortium name="The Broad Institute Genome Sequencing Center for Infectious Disease"/>
            <person name="Wu L."/>
            <person name="Ma J."/>
        </authorList>
    </citation>
    <scope>NUCLEOTIDE SEQUENCE [LARGE SCALE GENOMIC DNA]</scope>
    <source>
        <strain evidence="2">JCM 18401</strain>
    </source>
</reference>
<dbReference type="InterPro" id="IPR010869">
    <property type="entry name" value="DUF1501"/>
</dbReference>
<dbReference type="Pfam" id="PF07394">
    <property type="entry name" value="DUF1501"/>
    <property type="match status" value="1"/>
</dbReference>
<evidence type="ECO:0000313" key="2">
    <source>
        <dbReference type="Proteomes" id="UP001499988"/>
    </source>
</evidence>
<gene>
    <name evidence="1" type="ORF">GCM10023333_11180</name>
</gene>
<name>A0ABP9EHA7_9GAMM</name>
<dbReference type="InterPro" id="IPR017850">
    <property type="entry name" value="Alkaline_phosphatase_core_sf"/>
</dbReference>
<comment type="caution">
    <text evidence="1">The sequence shown here is derived from an EMBL/GenBank/DDBJ whole genome shotgun (WGS) entry which is preliminary data.</text>
</comment>
<evidence type="ECO:0000313" key="1">
    <source>
        <dbReference type="EMBL" id="GAA4879131.1"/>
    </source>
</evidence>
<accession>A0ABP9EHA7</accession>
<organism evidence="1 2">
    <name type="scientific">Ferrimonas pelagia</name>
    <dbReference type="NCBI Taxonomy" id="1177826"/>
    <lineage>
        <taxon>Bacteria</taxon>
        <taxon>Pseudomonadati</taxon>
        <taxon>Pseudomonadota</taxon>
        <taxon>Gammaproteobacteria</taxon>
        <taxon>Alteromonadales</taxon>
        <taxon>Ferrimonadaceae</taxon>
        <taxon>Ferrimonas</taxon>
    </lineage>
</organism>
<dbReference type="EMBL" id="BAABJZ010000015">
    <property type="protein sequence ID" value="GAA4879131.1"/>
    <property type="molecule type" value="Genomic_DNA"/>
</dbReference>
<proteinExistence type="predicted"/>
<sequence>MKRRQFLQGSASLLALSALPMQVWGSGEQQQRFIWITLRGAWDGLSVVVPTDEPQLKAARPTLLPALLEAGPTPLGQGFALHPALPTVAKLVKQQQACAHLAVATQYRQRSHFDGQAYLESGATSGSTGWLNTLASVLDVPAEAVGPRLPLIARGEAPIAHQIHNRLASPSEQRLALLREWYQDEPYLTGLLQQAQALPEQQPGKMAAQARALAEAMADDRGPVLAALELSGWDSHANQHGLLIRRLEQLDGVIAALIAGLGKRWPDTQIWIASEFGRTVKENGTKGTDHGTGGLALQLSGAGQLPPLSGRWPGLSEQARYEGRDLMPTQDLHDIVHAGLERHFARPLPPLLS</sequence>
<dbReference type="Proteomes" id="UP001499988">
    <property type="component" value="Unassembled WGS sequence"/>
</dbReference>